<evidence type="ECO:0000313" key="2">
    <source>
        <dbReference type="Proteomes" id="UP000187209"/>
    </source>
</evidence>
<accession>A0A1R2AN78</accession>
<dbReference type="Proteomes" id="UP000187209">
    <property type="component" value="Unassembled WGS sequence"/>
</dbReference>
<dbReference type="OrthoDB" id="288611at2759"/>
<dbReference type="AlphaFoldDB" id="A0A1R2AN78"/>
<keyword evidence="2" id="KW-1185">Reference proteome</keyword>
<comment type="caution">
    <text evidence="1">The sequence shown here is derived from an EMBL/GenBank/DDBJ whole genome shotgun (WGS) entry which is preliminary data.</text>
</comment>
<sequence>MSKYTNFCHISDENSRRIVPAFHPEIAKPIPIQTMINNDQNFTASLFKMLLQQNELVKSLVQDTKAALEKITDLTIKKPKEASHEPLASSEETITPSVLLRFLTGDNRKFTHKIELEDELPSPAYKERTFSVLANIVDMNGNKVQLADCVKFKIMLYTADSPPKMLNLNTSGDKIMRGTLEVEGSSSIFFKKVIVKEVTSHFRNGCFFFVIVPEGADYIKPLIAEDFVIKARKITSDCPKKKQKTQEDDF</sequence>
<gene>
    <name evidence="1" type="ORF">SteCoe_37318</name>
</gene>
<reference evidence="1 2" key="1">
    <citation type="submission" date="2016-11" db="EMBL/GenBank/DDBJ databases">
        <title>The macronuclear genome of Stentor coeruleus: a giant cell with tiny introns.</title>
        <authorList>
            <person name="Slabodnick M."/>
            <person name="Ruby J.G."/>
            <person name="Reiff S.B."/>
            <person name="Swart E.C."/>
            <person name="Gosai S."/>
            <person name="Prabakaran S."/>
            <person name="Witkowska E."/>
            <person name="Larue G.E."/>
            <person name="Fisher S."/>
            <person name="Freeman R.M."/>
            <person name="Gunawardena J."/>
            <person name="Chu W."/>
            <person name="Stover N.A."/>
            <person name="Gregory B.D."/>
            <person name="Nowacki M."/>
            <person name="Derisi J."/>
            <person name="Roy S.W."/>
            <person name="Marshall W.F."/>
            <person name="Sood P."/>
        </authorList>
    </citation>
    <scope>NUCLEOTIDE SEQUENCE [LARGE SCALE GENOMIC DNA]</scope>
    <source>
        <strain evidence="1">WM001</strain>
    </source>
</reference>
<dbReference type="EMBL" id="MPUH01001858">
    <property type="protein sequence ID" value="OMJ65993.1"/>
    <property type="molecule type" value="Genomic_DNA"/>
</dbReference>
<proteinExistence type="predicted"/>
<name>A0A1R2AN78_9CILI</name>
<protein>
    <submittedName>
        <fullName evidence="1">Uncharacterized protein</fullName>
    </submittedName>
</protein>
<evidence type="ECO:0000313" key="1">
    <source>
        <dbReference type="EMBL" id="OMJ65993.1"/>
    </source>
</evidence>
<organism evidence="1 2">
    <name type="scientific">Stentor coeruleus</name>
    <dbReference type="NCBI Taxonomy" id="5963"/>
    <lineage>
        <taxon>Eukaryota</taxon>
        <taxon>Sar</taxon>
        <taxon>Alveolata</taxon>
        <taxon>Ciliophora</taxon>
        <taxon>Postciliodesmatophora</taxon>
        <taxon>Heterotrichea</taxon>
        <taxon>Heterotrichida</taxon>
        <taxon>Stentoridae</taxon>
        <taxon>Stentor</taxon>
    </lineage>
</organism>